<feature type="region of interest" description="Disordered" evidence="1">
    <location>
        <begin position="22"/>
        <end position="70"/>
    </location>
</feature>
<proteinExistence type="predicted"/>
<keyword evidence="3" id="KW-1185">Reference proteome</keyword>
<evidence type="ECO:0000313" key="3">
    <source>
        <dbReference type="Proteomes" id="UP000655044"/>
    </source>
</evidence>
<organism evidence="2 3">
    <name type="scientific">Planobispora rosea</name>
    <dbReference type="NCBI Taxonomy" id="35762"/>
    <lineage>
        <taxon>Bacteria</taxon>
        <taxon>Bacillati</taxon>
        <taxon>Actinomycetota</taxon>
        <taxon>Actinomycetes</taxon>
        <taxon>Streptosporangiales</taxon>
        <taxon>Streptosporangiaceae</taxon>
        <taxon>Planobispora</taxon>
    </lineage>
</organism>
<accession>A0A8J3WDB8</accession>
<comment type="caution">
    <text evidence="2">The sequence shown here is derived from an EMBL/GenBank/DDBJ whole genome shotgun (WGS) entry which is preliminary data.</text>
</comment>
<feature type="compositionally biased region" description="Pro residues" evidence="1">
    <location>
        <begin position="113"/>
        <end position="133"/>
    </location>
</feature>
<protein>
    <submittedName>
        <fullName evidence="2">Uncharacterized protein</fullName>
    </submittedName>
</protein>
<sequence>MEGSCLANGSAEGACAPFSGPRELWAGAAGTGGQLPVAATGGQLPWAGSPWAGPPYDGPSSSRAPAAGAPDRGFAGVEDCVWNICCHERLPGTEACREESPGAGTCGGSGSPGPVPPVPSGPVPSGPVPPVPVPSGSFAQAGGGSGAGAHAGGKWGRLESSGAMGSLPLVWVPELGILGMLSCEAGGSAGKRENAPLN</sequence>
<reference evidence="2" key="1">
    <citation type="submission" date="2021-01" db="EMBL/GenBank/DDBJ databases">
        <title>Whole genome shotgun sequence of Planobispora rosea NBRC 15558.</title>
        <authorList>
            <person name="Komaki H."/>
            <person name="Tamura T."/>
        </authorList>
    </citation>
    <scope>NUCLEOTIDE SEQUENCE</scope>
    <source>
        <strain evidence="2">NBRC 15558</strain>
    </source>
</reference>
<evidence type="ECO:0000313" key="2">
    <source>
        <dbReference type="EMBL" id="GIH85160.1"/>
    </source>
</evidence>
<dbReference type="EMBL" id="BOOI01000032">
    <property type="protein sequence ID" value="GIH85160.1"/>
    <property type="molecule type" value="Genomic_DNA"/>
</dbReference>
<dbReference type="AlphaFoldDB" id="A0A8J3WDB8"/>
<evidence type="ECO:0000256" key="1">
    <source>
        <dbReference type="SAM" id="MobiDB-lite"/>
    </source>
</evidence>
<gene>
    <name evidence="2" type="ORF">Pro02_35680</name>
</gene>
<name>A0A8J3WDB8_PLARO</name>
<feature type="compositionally biased region" description="Gly residues" evidence="1">
    <location>
        <begin position="141"/>
        <end position="153"/>
    </location>
</feature>
<feature type="compositionally biased region" description="Low complexity" evidence="1">
    <location>
        <begin position="58"/>
        <end position="70"/>
    </location>
</feature>
<dbReference type="Proteomes" id="UP000655044">
    <property type="component" value="Unassembled WGS sequence"/>
</dbReference>
<feature type="region of interest" description="Disordered" evidence="1">
    <location>
        <begin position="96"/>
        <end position="153"/>
    </location>
</feature>